<comment type="caution">
    <text evidence="2">The sequence shown here is derived from an EMBL/GenBank/DDBJ whole genome shotgun (WGS) entry which is preliminary data.</text>
</comment>
<keyword evidence="3" id="KW-1185">Reference proteome</keyword>
<dbReference type="EMBL" id="QWEY01000003">
    <property type="protein sequence ID" value="RGP37735.1"/>
    <property type="molecule type" value="Genomic_DNA"/>
</dbReference>
<dbReference type="OrthoDB" id="9871221at2"/>
<reference evidence="2 3" key="1">
    <citation type="submission" date="2018-08" db="EMBL/GenBank/DDBJ databases">
        <title>Flavobacterium tibetense sp. nov., isolated from a wetland YonghuCo on Tibetan Plateau.</title>
        <authorList>
            <person name="Phurbu D."/>
            <person name="Lu H."/>
            <person name="Xing P."/>
        </authorList>
    </citation>
    <scope>NUCLEOTIDE SEQUENCE [LARGE SCALE GENOMIC DNA]</scope>
    <source>
        <strain evidence="2 3">DJC</strain>
    </source>
</reference>
<evidence type="ECO:0000313" key="2">
    <source>
        <dbReference type="EMBL" id="RGP37735.1"/>
    </source>
</evidence>
<dbReference type="Proteomes" id="UP000284547">
    <property type="component" value="Unassembled WGS sequence"/>
</dbReference>
<feature type="transmembrane region" description="Helical" evidence="1">
    <location>
        <begin position="130"/>
        <end position="151"/>
    </location>
</feature>
<proteinExistence type="predicted"/>
<feature type="transmembrane region" description="Helical" evidence="1">
    <location>
        <begin position="21"/>
        <end position="44"/>
    </location>
</feature>
<evidence type="ECO:0000256" key="1">
    <source>
        <dbReference type="SAM" id="Phobius"/>
    </source>
</evidence>
<name>A0A411Z3W1_9RHOB</name>
<protein>
    <submittedName>
        <fullName evidence="2">Uncharacterized protein</fullName>
    </submittedName>
</protein>
<sequence length="160" mass="17812">MFLVNFHEIVSIGVEMKSLGYRILGAAVGFLVGSVAILLLYFVFHVAMEALDVNRVRVRVPVILIVLPFVTAFYGFKIGPELFAAVQEFLGDAGPLTRLVMIGPVFWAAVVLAYVFVFEPFGYSISDDEWLLAAKIILFPTGVLWAGIWVARRFIMQPRA</sequence>
<evidence type="ECO:0000313" key="3">
    <source>
        <dbReference type="Proteomes" id="UP000284547"/>
    </source>
</evidence>
<dbReference type="AlphaFoldDB" id="A0A411Z3W1"/>
<keyword evidence="1" id="KW-0812">Transmembrane</keyword>
<keyword evidence="1" id="KW-0472">Membrane</keyword>
<dbReference type="RefSeq" id="WP_118150725.1">
    <property type="nucleotide sequence ID" value="NZ_QWEY01000003.1"/>
</dbReference>
<organism evidence="2 3">
    <name type="scientific">Pseudotabrizicola alkalilacus</name>
    <dbReference type="NCBI Taxonomy" id="2305252"/>
    <lineage>
        <taxon>Bacteria</taxon>
        <taxon>Pseudomonadati</taxon>
        <taxon>Pseudomonadota</taxon>
        <taxon>Alphaproteobacteria</taxon>
        <taxon>Rhodobacterales</taxon>
        <taxon>Paracoccaceae</taxon>
        <taxon>Pseudotabrizicola</taxon>
    </lineage>
</organism>
<accession>A0A411Z3W1</accession>
<keyword evidence="1" id="KW-1133">Transmembrane helix</keyword>
<gene>
    <name evidence="2" type="ORF">D1012_07420</name>
</gene>
<feature type="transmembrane region" description="Helical" evidence="1">
    <location>
        <begin position="96"/>
        <end position="118"/>
    </location>
</feature>
<feature type="transmembrane region" description="Helical" evidence="1">
    <location>
        <begin position="56"/>
        <end position="76"/>
    </location>
</feature>